<keyword evidence="2" id="KW-0539">Nucleus</keyword>
<feature type="compositionally biased region" description="Polar residues" evidence="5">
    <location>
        <begin position="500"/>
        <end position="515"/>
    </location>
</feature>
<feature type="region of interest" description="Disordered" evidence="5">
    <location>
        <begin position="647"/>
        <end position="666"/>
    </location>
</feature>
<dbReference type="CDD" id="cd21081">
    <property type="entry name" value="DHD_Dac"/>
    <property type="match status" value="1"/>
</dbReference>
<feature type="region of interest" description="Disordered" evidence="5">
    <location>
        <begin position="1"/>
        <end position="83"/>
    </location>
</feature>
<feature type="compositionally biased region" description="Acidic residues" evidence="5">
    <location>
        <begin position="476"/>
        <end position="498"/>
    </location>
</feature>
<dbReference type="GeneID" id="106478797"/>
<feature type="compositionally biased region" description="Polar residues" evidence="5">
    <location>
        <begin position="17"/>
        <end position="31"/>
    </location>
</feature>
<gene>
    <name evidence="8" type="primary">LOC106478797</name>
</gene>
<dbReference type="InterPro" id="IPR037000">
    <property type="entry name" value="Ski_DNA-bd_sf"/>
</dbReference>
<feature type="coiled-coil region" evidence="4">
    <location>
        <begin position="563"/>
        <end position="597"/>
    </location>
</feature>
<name>A0ABM1S3F9_LIMPO</name>
<feature type="compositionally biased region" description="Polar residues" evidence="5">
    <location>
        <begin position="40"/>
        <end position="49"/>
    </location>
</feature>
<dbReference type="SUPFAM" id="SSF46955">
    <property type="entry name" value="Putative DNA-binding domain"/>
    <property type="match status" value="1"/>
</dbReference>
<comment type="similarity">
    <text evidence="3">Belongs to the DACH/dachshund family.</text>
</comment>
<sequence length="666" mass="73004">MDATVGIGIPSLPEAKSNPSESSMSPETVCTGSERESPRTGHSSISPSGHVQPHVSGETLVTGHLNGAGSPGQESGINLSPSPPCSSLLPDLATRQFTPASLASTVAGMIGAGIKPGAEMACHTPSGVPVTGVPWSLMTNSYGYGSSRMERPMHTGSPPGIPAESVHECRLIDYRGAKVAAFRVNNEYLLCLPQAFELFLKHLVGGLHTVYTKLKRLDITPIVCNVEQVRILRGLGAIQPGVNRCKLLPCKDFDALYKDCTTASCRPGRPPKRASMVSMSTSPSNLMKKGRLEVDYHGYENGFVKDHLDKSFLHNGYNHHMVAQAATAAAAAAVATGAPPHINTLPFMTLNHQVSHHNMLPCTMSPSFSVPSSHSHLQGLPQRSEGVGVKERPGHGSNIHSSNRIRDERSDLAGGKDKRHKYDSHPIKEATYFNGAATNGHSPALNLSQNSSRLGITGTNHVGGEHSGSDLAYNDFCDDDDNDTDLDEDDEREQDYSDSADVSSTANTDRLASSQGVSFQNDATITMGQAVFSMETLLRNIQGLLKIAADNARHQERQVNLEKVELRVEITRERELRENLEKQLLEEQRTRIIYQKRLRREKRSRRKVQVQLEVEAKKRTHYEDALRTSSAETLRLLNESLAEELEKERYNRTESDRKNQECQMLL</sequence>
<proteinExistence type="inferred from homology"/>
<feature type="domain" description="SKI/SNO/DAC" evidence="6">
    <location>
        <begin position="158"/>
        <end position="261"/>
    </location>
</feature>
<feature type="region of interest" description="Disordered" evidence="5">
    <location>
        <begin position="456"/>
        <end position="515"/>
    </location>
</feature>
<evidence type="ECO:0000256" key="1">
    <source>
        <dbReference type="ARBA" id="ARBA00004123"/>
    </source>
</evidence>
<evidence type="ECO:0000313" key="7">
    <source>
        <dbReference type="Proteomes" id="UP000694941"/>
    </source>
</evidence>
<reference evidence="8" key="1">
    <citation type="submission" date="2025-08" db="UniProtKB">
        <authorList>
            <consortium name="RefSeq"/>
        </authorList>
    </citation>
    <scope>IDENTIFICATION</scope>
    <source>
        <tissue evidence="8">Muscle</tissue>
    </source>
</reference>
<dbReference type="PANTHER" id="PTHR12577">
    <property type="entry name" value="DACHSHUND"/>
    <property type="match status" value="1"/>
</dbReference>
<keyword evidence="4" id="KW-0175">Coiled coil</keyword>
<dbReference type="InterPro" id="IPR052417">
    <property type="entry name" value="Dachshund_domain"/>
</dbReference>
<dbReference type="PANTHER" id="PTHR12577:SF6">
    <property type="entry name" value="DACHSHUND, ISOFORM B"/>
    <property type="match status" value="1"/>
</dbReference>
<comment type="subcellular location">
    <subcellularLocation>
        <location evidence="1">Nucleus</location>
    </subcellularLocation>
</comment>
<evidence type="ECO:0000256" key="5">
    <source>
        <dbReference type="SAM" id="MobiDB-lite"/>
    </source>
</evidence>
<feature type="compositionally biased region" description="Basic and acidic residues" evidence="5">
    <location>
        <begin position="647"/>
        <end position="660"/>
    </location>
</feature>
<organism evidence="7 8">
    <name type="scientific">Limulus polyphemus</name>
    <name type="common">Atlantic horseshoe crab</name>
    <dbReference type="NCBI Taxonomy" id="6850"/>
    <lineage>
        <taxon>Eukaryota</taxon>
        <taxon>Metazoa</taxon>
        <taxon>Ecdysozoa</taxon>
        <taxon>Arthropoda</taxon>
        <taxon>Chelicerata</taxon>
        <taxon>Merostomata</taxon>
        <taxon>Xiphosura</taxon>
        <taxon>Limulidae</taxon>
        <taxon>Limulus</taxon>
    </lineage>
</organism>
<accession>A0ABM1S3F9</accession>
<feature type="compositionally biased region" description="Basic and acidic residues" evidence="5">
    <location>
        <begin position="404"/>
        <end position="416"/>
    </location>
</feature>
<feature type="region of interest" description="Disordered" evidence="5">
    <location>
        <begin position="370"/>
        <end position="424"/>
    </location>
</feature>
<evidence type="ECO:0000313" key="8">
    <source>
        <dbReference type="RefSeq" id="XP_022238164.1"/>
    </source>
</evidence>
<evidence type="ECO:0000256" key="4">
    <source>
        <dbReference type="SAM" id="Coils"/>
    </source>
</evidence>
<evidence type="ECO:0000256" key="2">
    <source>
        <dbReference type="ARBA" id="ARBA00023242"/>
    </source>
</evidence>
<evidence type="ECO:0000259" key="6">
    <source>
        <dbReference type="Pfam" id="PF02437"/>
    </source>
</evidence>
<dbReference type="InterPro" id="IPR003380">
    <property type="entry name" value="SKI/SNO/DAC"/>
</dbReference>
<protein>
    <submittedName>
        <fullName evidence="8">Dachshund homolog 1-like isoform X1</fullName>
    </submittedName>
</protein>
<dbReference type="Gene3D" id="3.10.260.20">
    <property type="entry name" value="Ski"/>
    <property type="match status" value="1"/>
</dbReference>
<keyword evidence="7" id="KW-1185">Reference proteome</keyword>
<evidence type="ECO:0000256" key="3">
    <source>
        <dbReference type="ARBA" id="ARBA00038192"/>
    </source>
</evidence>
<dbReference type="RefSeq" id="XP_022238164.1">
    <property type="nucleotide sequence ID" value="XM_022382456.1"/>
</dbReference>
<dbReference type="Proteomes" id="UP000694941">
    <property type="component" value="Unplaced"/>
</dbReference>
<dbReference type="InterPro" id="IPR009061">
    <property type="entry name" value="DNA-bd_dom_put_sf"/>
</dbReference>
<dbReference type="Pfam" id="PF02437">
    <property type="entry name" value="Ski_Sno_DHD"/>
    <property type="match status" value="1"/>
</dbReference>